<proteinExistence type="predicted"/>
<reference evidence="2" key="2">
    <citation type="submission" date="2019-01" db="UniProtKB">
        <authorList>
            <consortium name="EnsemblPlants"/>
        </authorList>
    </citation>
    <scope>IDENTIFICATION</scope>
    <source>
        <strain evidence="2">cv. Heinz 1706</strain>
    </source>
</reference>
<dbReference type="AlphaFoldDB" id="A0A3Q7J9I5"/>
<organism evidence="2">
    <name type="scientific">Solanum lycopersicum</name>
    <name type="common">Tomato</name>
    <name type="synonym">Lycopersicon esculentum</name>
    <dbReference type="NCBI Taxonomy" id="4081"/>
    <lineage>
        <taxon>Eukaryota</taxon>
        <taxon>Viridiplantae</taxon>
        <taxon>Streptophyta</taxon>
        <taxon>Embryophyta</taxon>
        <taxon>Tracheophyta</taxon>
        <taxon>Spermatophyta</taxon>
        <taxon>Magnoliopsida</taxon>
        <taxon>eudicotyledons</taxon>
        <taxon>Gunneridae</taxon>
        <taxon>Pentapetalae</taxon>
        <taxon>asterids</taxon>
        <taxon>lamiids</taxon>
        <taxon>Solanales</taxon>
        <taxon>Solanaceae</taxon>
        <taxon>Solanoideae</taxon>
        <taxon>Solaneae</taxon>
        <taxon>Solanum</taxon>
        <taxon>Solanum subgen. Lycopersicon</taxon>
    </lineage>
</organism>
<name>A0A3Q7J9I5_SOLLC</name>
<evidence type="ECO:0000256" key="1">
    <source>
        <dbReference type="SAM" id="MobiDB-lite"/>
    </source>
</evidence>
<dbReference type="PaxDb" id="4081-Solyc12g039170.1.1"/>
<evidence type="ECO:0000313" key="3">
    <source>
        <dbReference type="Proteomes" id="UP000004994"/>
    </source>
</evidence>
<evidence type="ECO:0000313" key="2">
    <source>
        <dbReference type="EnsemblPlants" id="Solyc12g039170.1.1.1"/>
    </source>
</evidence>
<dbReference type="Proteomes" id="UP000004994">
    <property type="component" value="Chromosome 12"/>
</dbReference>
<dbReference type="EnsemblPlants" id="Solyc12g039170.1.1">
    <property type="protein sequence ID" value="Solyc12g039170.1.1.1"/>
    <property type="gene ID" value="Solyc12g039170.1"/>
</dbReference>
<protein>
    <submittedName>
        <fullName evidence="2">Uncharacterized protein</fullName>
    </submittedName>
</protein>
<dbReference type="Gramene" id="Solyc12g039170.1.1">
    <property type="protein sequence ID" value="Solyc12g039170.1.1.1"/>
    <property type="gene ID" value="Solyc12g039170.1"/>
</dbReference>
<accession>A0A3Q7J9I5</accession>
<reference evidence="2" key="1">
    <citation type="journal article" date="2012" name="Nature">
        <title>The tomato genome sequence provides insights into fleshy fruit evolution.</title>
        <authorList>
            <consortium name="Tomato Genome Consortium"/>
        </authorList>
    </citation>
    <scope>NUCLEOTIDE SEQUENCE [LARGE SCALE GENOMIC DNA]</scope>
    <source>
        <strain evidence="2">cv. Heinz 1706</strain>
    </source>
</reference>
<dbReference type="InParanoid" id="A0A3Q7J9I5"/>
<sequence length="78" mass="8321">MTRAISESAKPVSVAIGEELPQSNNTLASSREPPPTAGVANHQRNSMGTIASTSDATITTRLFKLIIPVMKCMSMEFV</sequence>
<keyword evidence="3" id="KW-1185">Reference proteome</keyword>
<feature type="region of interest" description="Disordered" evidence="1">
    <location>
        <begin position="1"/>
        <end position="52"/>
    </location>
</feature>